<dbReference type="EMBL" id="CP020773">
    <property type="protein sequence ID" value="ARJ51759.1"/>
    <property type="molecule type" value="Genomic_DNA"/>
</dbReference>
<keyword evidence="2" id="KW-1185">Reference proteome</keyword>
<evidence type="ECO:0000313" key="1">
    <source>
        <dbReference type="EMBL" id="ARJ51759.1"/>
    </source>
</evidence>
<accession>A0AAC9RV40</accession>
<organism evidence="1 2">
    <name type="scientific">Staphylococcus lutrae</name>
    <dbReference type="NCBI Taxonomy" id="155085"/>
    <lineage>
        <taxon>Bacteria</taxon>
        <taxon>Bacillati</taxon>
        <taxon>Bacillota</taxon>
        <taxon>Bacilli</taxon>
        <taxon>Bacillales</taxon>
        <taxon>Staphylococcaceae</taxon>
        <taxon>Staphylococcus</taxon>
    </lineage>
</organism>
<sequence length="47" mass="5634">MKTSKNYSFDIYDWKGENAYQIDKIYEDNKNLKSDDINHIGVNLYTK</sequence>
<name>A0AAC9RV40_9STAP</name>
<dbReference type="AlphaFoldDB" id="A0AAC9RV40"/>
<dbReference type="RefSeq" id="WP_085238209.1">
    <property type="nucleotide sequence ID" value="NZ_CP020773.1"/>
</dbReference>
<dbReference type="Gene3D" id="3.10.20.120">
    <property type="match status" value="1"/>
</dbReference>
<dbReference type="InterPro" id="IPR016091">
    <property type="entry name" value="SuperAg_toxin_C"/>
</dbReference>
<dbReference type="Proteomes" id="UP000242864">
    <property type="component" value="Chromosome"/>
</dbReference>
<dbReference type="SUPFAM" id="SSF54334">
    <property type="entry name" value="Superantigen toxins, C-terminal domain"/>
    <property type="match status" value="1"/>
</dbReference>
<evidence type="ECO:0000313" key="2">
    <source>
        <dbReference type="Proteomes" id="UP000242864"/>
    </source>
</evidence>
<dbReference type="KEGG" id="slz:B5P37_10750"/>
<reference evidence="1 2" key="1">
    <citation type="submission" date="2017-04" db="EMBL/GenBank/DDBJ databases">
        <authorList>
            <person name="Veseli I.A."/>
            <person name="Tang C."/>
            <person name="Pombert J.-F."/>
        </authorList>
    </citation>
    <scope>NUCLEOTIDE SEQUENCE [LARGE SCALE GENOMIC DNA]</scope>
    <source>
        <strain evidence="1 2">ATCC 700373</strain>
    </source>
</reference>
<dbReference type="GO" id="GO:0005576">
    <property type="term" value="C:extracellular region"/>
    <property type="evidence" value="ECO:0007669"/>
    <property type="project" value="InterPro"/>
</dbReference>
<protein>
    <submittedName>
        <fullName evidence="1">Uncharacterized protein</fullName>
    </submittedName>
</protein>
<gene>
    <name evidence="1" type="ORF">B5P37_10750</name>
</gene>
<proteinExistence type="predicted"/>